<feature type="region of interest" description="Disordered" evidence="7">
    <location>
        <begin position="1"/>
        <end position="26"/>
    </location>
</feature>
<keyword evidence="2 6" id="KW-0889">Transcription antitermination</keyword>
<dbReference type="EMBL" id="FLQX01000135">
    <property type="protein sequence ID" value="SBT08459.1"/>
    <property type="molecule type" value="Genomic_DNA"/>
</dbReference>
<dbReference type="InterPro" id="IPR035926">
    <property type="entry name" value="NusB-like_sf"/>
</dbReference>
<dbReference type="Gene3D" id="1.10.940.10">
    <property type="entry name" value="NusB-like"/>
    <property type="match status" value="1"/>
</dbReference>
<accession>A0A1A8XTQ2</accession>
<feature type="domain" description="NusB/RsmB/TIM44" evidence="8">
    <location>
        <begin position="26"/>
        <end position="150"/>
    </location>
</feature>
<keyword evidence="4 6" id="KW-0805">Transcription regulation</keyword>
<comment type="similarity">
    <text evidence="1 6">Belongs to the NusB family.</text>
</comment>
<dbReference type="GO" id="GO:0006353">
    <property type="term" value="P:DNA-templated transcription termination"/>
    <property type="evidence" value="ECO:0007669"/>
    <property type="project" value="UniProtKB-UniRule"/>
</dbReference>
<evidence type="ECO:0000256" key="7">
    <source>
        <dbReference type="SAM" id="MobiDB-lite"/>
    </source>
</evidence>
<reference evidence="9 10" key="1">
    <citation type="submission" date="2016-06" db="EMBL/GenBank/DDBJ databases">
        <authorList>
            <person name="Kjaerup R.B."/>
            <person name="Dalgaard T.S."/>
            <person name="Juul-Madsen H.R."/>
        </authorList>
    </citation>
    <scope>NUCLEOTIDE SEQUENCE [LARGE SCALE GENOMIC DNA]</scope>
    <source>
        <strain evidence="9">3</strain>
    </source>
</reference>
<sequence>MAAKSPVAPNSPATPGAKPAARSPRRRAREFVLQGLYQWQVSGNDEAAIEAHLGDTEGFDKADRDFFVGLLRGALAQRESLQERLQVYLDRPFAELSPIEACVLLAGAFELKNHPQTPYGVIINESIELAKGYGGTDGHKYVNGVLDKLAASLRPAEVEAKRAARSRSR</sequence>
<evidence type="ECO:0000256" key="1">
    <source>
        <dbReference type="ARBA" id="ARBA00005952"/>
    </source>
</evidence>
<dbReference type="GO" id="GO:0031564">
    <property type="term" value="P:transcription antitermination"/>
    <property type="evidence" value="ECO:0007669"/>
    <property type="project" value="UniProtKB-KW"/>
</dbReference>
<evidence type="ECO:0000256" key="2">
    <source>
        <dbReference type="ARBA" id="ARBA00022814"/>
    </source>
</evidence>
<dbReference type="InterPro" id="IPR011605">
    <property type="entry name" value="NusB_fam"/>
</dbReference>
<evidence type="ECO:0000256" key="5">
    <source>
        <dbReference type="ARBA" id="ARBA00023163"/>
    </source>
</evidence>
<evidence type="ECO:0000256" key="4">
    <source>
        <dbReference type="ARBA" id="ARBA00023015"/>
    </source>
</evidence>
<comment type="function">
    <text evidence="6">Involved in transcription antitermination. Required for transcription of ribosomal RNA (rRNA) genes. Binds specifically to the boxA antiterminator sequence of the ribosomal RNA (rrn) operons.</text>
</comment>
<dbReference type="InterPro" id="IPR006027">
    <property type="entry name" value="NusB_RsmB_TIM44"/>
</dbReference>
<keyword evidence="3 6" id="KW-0694">RNA-binding</keyword>
<evidence type="ECO:0000256" key="6">
    <source>
        <dbReference type="HAMAP-Rule" id="MF_00073"/>
    </source>
</evidence>
<evidence type="ECO:0000259" key="8">
    <source>
        <dbReference type="Pfam" id="PF01029"/>
    </source>
</evidence>
<evidence type="ECO:0000256" key="3">
    <source>
        <dbReference type="ARBA" id="ARBA00022884"/>
    </source>
</evidence>
<dbReference type="SUPFAM" id="SSF48013">
    <property type="entry name" value="NusB-like"/>
    <property type="match status" value="1"/>
</dbReference>
<dbReference type="AlphaFoldDB" id="A0A1A8XTQ2"/>
<keyword evidence="10" id="KW-1185">Reference proteome</keyword>
<dbReference type="STRING" id="1860102.ACCAA_570058"/>
<dbReference type="Pfam" id="PF01029">
    <property type="entry name" value="NusB"/>
    <property type="match status" value="1"/>
</dbReference>
<dbReference type="Proteomes" id="UP000199169">
    <property type="component" value="Unassembled WGS sequence"/>
</dbReference>
<name>A0A1A8XTQ2_9PROT</name>
<dbReference type="PANTHER" id="PTHR11078">
    <property type="entry name" value="N UTILIZATION SUBSTANCE PROTEIN B-RELATED"/>
    <property type="match status" value="1"/>
</dbReference>
<keyword evidence="5 6" id="KW-0804">Transcription</keyword>
<dbReference type="GO" id="GO:0005829">
    <property type="term" value="C:cytosol"/>
    <property type="evidence" value="ECO:0007669"/>
    <property type="project" value="TreeGrafter"/>
</dbReference>
<dbReference type="NCBIfam" id="TIGR01951">
    <property type="entry name" value="nusB"/>
    <property type="match status" value="1"/>
</dbReference>
<evidence type="ECO:0000313" key="9">
    <source>
        <dbReference type="EMBL" id="SBT08459.1"/>
    </source>
</evidence>
<proteinExistence type="inferred from homology"/>
<dbReference type="GO" id="GO:0003723">
    <property type="term" value="F:RNA binding"/>
    <property type="evidence" value="ECO:0007669"/>
    <property type="project" value="UniProtKB-UniRule"/>
</dbReference>
<organism evidence="9 10">
    <name type="scientific">Candidatus Accumulibacter aalborgensis</name>
    <dbReference type="NCBI Taxonomy" id="1860102"/>
    <lineage>
        <taxon>Bacteria</taxon>
        <taxon>Pseudomonadati</taxon>
        <taxon>Pseudomonadota</taxon>
        <taxon>Betaproteobacteria</taxon>
        <taxon>Candidatus Accumulibacter</taxon>
    </lineage>
</organism>
<dbReference type="RefSeq" id="WP_186408279.1">
    <property type="nucleotide sequence ID" value="NZ_FLQX01000135.1"/>
</dbReference>
<dbReference type="HAMAP" id="MF_00073">
    <property type="entry name" value="NusB"/>
    <property type="match status" value="1"/>
</dbReference>
<evidence type="ECO:0000313" key="10">
    <source>
        <dbReference type="Proteomes" id="UP000199169"/>
    </source>
</evidence>
<protein>
    <recommendedName>
        <fullName evidence="6">Transcription antitermination protein NusB</fullName>
    </recommendedName>
    <alternativeName>
        <fullName evidence="6">Antitermination factor NusB</fullName>
    </alternativeName>
</protein>
<dbReference type="PANTHER" id="PTHR11078:SF3">
    <property type="entry name" value="ANTITERMINATION NUSB DOMAIN-CONTAINING PROTEIN"/>
    <property type="match status" value="1"/>
</dbReference>
<gene>
    <name evidence="6 9" type="primary">nusB</name>
    <name evidence="9" type="ORF">ACCAA_570058</name>
</gene>